<evidence type="ECO:0000313" key="19">
    <source>
        <dbReference type="Proteomes" id="UP000017836"/>
    </source>
</evidence>
<dbReference type="InterPro" id="IPR013149">
    <property type="entry name" value="ADH-like_C"/>
</dbReference>
<dbReference type="PROSITE" id="PS00059">
    <property type="entry name" value="ADH_ZINC"/>
    <property type="match status" value="1"/>
</dbReference>
<keyword evidence="13" id="KW-0443">Lipid metabolism</keyword>
<comment type="cofactor">
    <cofactor evidence="1 16">
        <name>Zn(2+)</name>
        <dbReference type="ChEBI" id="CHEBI:29105"/>
    </cofactor>
</comment>
<evidence type="ECO:0000256" key="2">
    <source>
        <dbReference type="ARBA" id="ARBA00006962"/>
    </source>
</evidence>
<dbReference type="Gene3D" id="3.90.180.10">
    <property type="entry name" value="Medium-chain alcohol dehydrogenases, catalytic domain"/>
    <property type="match status" value="1"/>
</dbReference>
<evidence type="ECO:0000259" key="17">
    <source>
        <dbReference type="SMART" id="SM00829"/>
    </source>
</evidence>
<sequence length="1047" mass="114792">MSTIAPEHEHPQQAFGWAARDTSGILSPFKFSRRANGEEDVTMKIVYCGICHSDLHFIRNDWGNTIYPIVPGHEIAGIVTEVGSNVKEFKVGDKVGVGCMVGACHTCEPCEKSLENQCPKMILTYNSIDYDSTMTYGGYSDKLVVHKRYVIRLPENLPLDAAAPLLCAGITVYSPMKYFGLAEPGKHLGIVGLGGLGHVAVKFAKAFGVKITVISSSPSKEKEAIDMLGADKFLVSHDPEQMQAAMGTMDYILDTVSAEHPLVPLLSLLKTNGKLIMVGLPEKPLELPAFPLILGRKLIGGSHIGGMKETQEMIDFAGKHNITADIEVIKIDYVNTAMERLANADVRYRFVIDVANSLKVIIEDKWKGNTLAFNGGSSFCLDNCSGTISGSFCSSPKRFLLTKSQFEFERVEVSVDEVDSRGAADDQRRNGSLAHKVSQTIKSAMNSLKKESDNVEANRLPGHSPLGNSVLQLSSMEGVPIATSSPRALEHCKTAPAGTNISQNLLIENSHMALSRSKTEKKDIQKHDLKLDRLSDREKKKIIENLARVQDNGIVEVDVALSAPVASELLELDVVDAVHGDVAELIECSKSVPKLKVAMLVVGTRGDVQPFVAIAKRLQEFGHHVRLATHANFRSFVRAANVEFYPLGGDPRILAGYMARNKGFLPSGPAEISIQRKQLKVIIDSLLPACTEPDMESGVPFQAQAIIANPPAYGHAHVAEALGVPLHIFFTMPWTPTSVFPHPLARVSQSAGYRLSYLVVDLLIWWGIRGFVNDFRRRKLKLPPIAYFSTYHGSISHLPTGYMWSPNLVPKPKDWGLLVDVVGFCFLNLGTKYQPEKEFLEWLQAGMKPIYVGFGSMPLEDATKTTSIIIEALKDTGQRGIIGKGWGDLGNLIEVPESVFLLKDCPHDWLFPLCSAVVHHGGAGTTATGLRAGCPTTIIPFFGDQFFWGDRVHEKGVGPAPIPIYELSVERLANAIRFMLDPEVKLKAMELAKEIENEDGVAAAVDAFHRHLPEELPLPSPPTEEPPNPFDWIFQALHKWCCLPCGV</sequence>
<comment type="similarity">
    <text evidence="2">Belongs to the glycosyltransferase 28 family.</text>
</comment>
<reference evidence="19" key="1">
    <citation type="journal article" date="2013" name="Science">
        <title>The Amborella genome and the evolution of flowering plants.</title>
        <authorList>
            <consortium name="Amborella Genome Project"/>
        </authorList>
    </citation>
    <scope>NUCLEOTIDE SEQUENCE [LARGE SCALE GENOMIC DNA]</scope>
</reference>
<dbReference type="SUPFAM" id="SSF50129">
    <property type="entry name" value="GroES-like"/>
    <property type="match status" value="1"/>
</dbReference>
<dbReference type="GO" id="GO:0016906">
    <property type="term" value="F:sterol 3-beta-glucosyltransferase activity"/>
    <property type="evidence" value="ECO:0007669"/>
    <property type="project" value="UniProtKB-EC"/>
</dbReference>
<feature type="domain" description="Enoyl reductase (ER)" evidence="17">
    <location>
        <begin position="24"/>
        <end position="352"/>
    </location>
</feature>
<keyword evidence="7" id="KW-0808">Transferase</keyword>
<dbReference type="Pfam" id="PF03033">
    <property type="entry name" value="Glyco_transf_28"/>
    <property type="match status" value="1"/>
</dbReference>
<dbReference type="InterPro" id="IPR047109">
    <property type="entry name" value="CAD-like"/>
</dbReference>
<dbReference type="HOGENOM" id="CLU_291590_0_0_1"/>
<evidence type="ECO:0000256" key="9">
    <source>
        <dbReference type="ARBA" id="ARBA00022833"/>
    </source>
</evidence>
<evidence type="ECO:0000256" key="8">
    <source>
        <dbReference type="ARBA" id="ARBA00022723"/>
    </source>
</evidence>
<evidence type="ECO:0000256" key="11">
    <source>
        <dbReference type="ARBA" id="ARBA00023002"/>
    </source>
</evidence>
<dbReference type="SUPFAM" id="SSF53756">
    <property type="entry name" value="UDP-Glycosyltransferase/glycogen phosphorylase"/>
    <property type="match status" value="1"/>
</dbReference>
<keyword evidence="11" id="KW-0560">Oxidoreductase</keyword>
<evidence type="ECO:0000256" key="6">
    <source>
        <dbReference type="ARBA" id="ARBA00022676"/>
    </source>
</evidence>
<gene>
    <name evidence="18" type="ORF">AMTR_s00040p00069200</name>
</gene>
<keyword evidence="12" id="KW-0756">Sterol biosynthesis</keyword>
<dbReference type="GO" id="GO:0010154">
    <property type="term" value="P:fruit development"/>
    <property type="evidence" value="ECO:0007669"/>
    <property type="project" value="UniProtKB-ARBA"/>
</dbReference>
<keyword evidence="6" id="KW-0328">Glycosyltransferase</keyword>
<keyword evidence="19" id="KW-1185">Reference proteome</keyword>
<evidence type="ECO:0000256" key="16">
    <source>
        <dbReference type="RuleBase" id="RU361277"/>
    </source>
</evidence>
<dbReference type="InterPro" id="IPR050426">
    <property type="entry name" value="Glycosyltransferase_28"/>
</dbReference>
<dbReference type="GO" id="GO:0045551">
    <property type="term" value="F:cinnamyl-alcohol dehydrogenase activity"/>
    <property type="evidence" value="ECO:0000318"/>
    <property type="project" value="GO_Central"/>
</dbReference>
<dbReference type="InterPro" id="IPR002328">
    <property type="entry name" value="ADH_Zn_CS"/>
</dbReference>
<dbReference type="FunFam" id="3.40.50.2000:FF:000009">
    <property type="entry name" value="Sterol 3-beta-glucosyltransferase UGT80A2"/>
    <property type="match status" value="1"/>
</dbReference>
<dbReference type="PANTHER" id="PTHR48050">
    <property type="entry name" value="STEROL 3-BETA-GLUCOSYLTRANSFERASE"/>
    <property type="match status" value="1"/>
</dbReference>
<evidence type="ECO:0000256" key="14">
    <source>
        <dbReference type="ARBA" id="ARBA00023166"/>
    </source>
</evidence>
<dbReference type="eggNOG" id="KOG1192">
    <property type="taxonomic scope" value="Eukaryota"/>
</dbReference>
<dbReference type="InterPro" id="IPR013154">
    <property type="entry name" value="ADH-like_N"/>
</dbReference>
<dbReference type="InterPro" id="IPR011032">
    <property type="entry name" value="GroES-like_sf"/>
</dbReference>
<evidence type="ECO:0000256" key="5">
    <source>
        <dbReference type="ARBA" id="ARBA00022516"/>
    </source>
</evidence>
<proteinExistence type="inferred from homology"/>
<dbReference type="SMART" id="SM00829">
    <property type="entry name" value="PKS_ER"/>
    <property type="match status" value="1"/>
</dbReference>
<dbReference type="InterPro" id="IPR004276">
    <property type="entry name" value="GlycoTrans_28_N"/>
</dbReference>
<dbReference type="Pfam" id="PF00107">
    <property type="entry name" value="ADH_zinc_N"/>
    <property type="match status" value="1"/>
</dbReference>
<dbReference type="FunFam" id="3.40.50.2000:FF:000030">
    <property type="entry name" value="Sterol 3-beta-glucosyltransferase UGT80A2"/>
    <property type="match status" value="1"/>
</dbReference>
<name>W1PSI3_AMBTC</name>
<dbReference type="CDD" id="cd05283">
    <property type="entry name" value="CAD1"/>
    <property type="match status" value="1"/>
</dbReference>
<dbReference type="Pfam" id="PF08240">
    <property type="entry name" value="ADH_N"/>
    <property type="match status" value="1"/>
</dbReference>
<dbReference type="FunFam" id="3.90.180.10:FF:000004">
    <property type="entry name" value="probable cinnamyl alcohol dehydrogenase"/>
    <property type="match status" value="1"/>
</dbReference>
<evidence type="ECO:0000256" key="7">
    <source>
        <dbReference type="ARBA" id="ARBA00022679"/>
    </source>
</evidence>
<dbReference type="EC" id="2.4.1.173" evidence="4"/>
<organism evidence="18 19">
    <name type="scientific">Amborella trichopoda</name>
    <dbReference type="NCBI Taxonomy" id="13333"/>
    <lineage>
        <taxon>Eukaryota</taxon>
        <taxon>Viridiplantae</taxon>
        <taxon>Streptophyta</taxon>
        <taxon>Embryophyta</taxon>
        <taxon>Tracheophyta</taxon>
        <taxon>Spermatophyta</taxon>
        <taxon>Magnoliopsida</taxon>
        <taxon>Amborellales</taxon>
        <taxon>Amborellaceae</taxon>
        <taxon>Amborella</taxon>
    </lineage>
</organism>
<comment type="similarity">
    <text evidence="3 16">Belongs to the zinc-containing alcohol dehydrogenase family.</text>
</comment>
<dbReference type="PANTHER" id="PTHR48050:SF16">
    <property type="entry name" value="STEROL 3-BETA-GLUCOSYLTRANSFERASE UGT80B1"/>
    <property type="match status" value="1"/>
</dbReference>
<dbReference type="GO" id="GO:0008270">
    <property type="term" value="F:zinc ion binding"/>
    <property type="evidence" value="ECO:0007669"/>
    <property type="project" value="InterPro"/>
</dbReference>
<evidence type="ECO:0000256" key="12">
    <source>
        <dbReference type="ARBA" id="ARBA00023011"/>
    </source>
</evidence>
<keyword evidence="15" id="KW-0753">Steroid metabolism</keyword>
<dbReference type="GO" id="GO:0009791">
    <property type="term" value="P:post-embryonic development"/>
    <property type="evidence" value="ECO:0007669"/>
    <property type="project" value="UniProtKB-ARBA"/>
</dbReference>
<keyword evidence="5" id="KW-0444">Lipid biosynthesis</keyword>
<dbReference type="EMBL" id="KI392591">
    <property type="protein sequence ID" value="ERN12992.1"/>
    <property type="molecule type" value="Genomic_DNA"/>
</dbReference>
<evidence type="ECO:0000256" key="1">
    <source>
        <dbReference type="ARBA" id="ARBA00001947"/>
    </source>
</evidence>
<dbReference type="Gramene" id="ERN12992">
    <property type="protein sequence ID" value="ERN12992"/>
    <property type="gene ID" value="AMTR_s00040p00069200"/>
</dbReference>
<evidence type="ECO:0000256" key="13">
    <source>
        <dbReference type="ARBA" id="ARBA00023098"/>
    </source>
</evidence>
<dbReference type="eggNOG" id="KOG0023">
    <property type="taxonomic scope" value="Eukaryota"/>
</dbReference>
<dbReference type="GO" id="GO:0009809">
    <property type="term" value="P:lignin biosynthetic process"/>
    <property type="evidence" value="ECO:0000318"/>
    <property type="project" value="GO_Central"/>
</dbReference>
<dbReference type="SUPFAM" id="SSF51735">
    <property type="entry name" value="NAD(P)-binding Rossmann-fold domains"/>
    <property type="match status" value="1"/>
</dbReference>
<dbReference type="GO" id="GO:0005975">
    <property type="term" value="P:carbohydrate metabolic process"/>
    <property type="evidence" value="ECO:0007669"/>
    <property type="project" value="InterPro"/>
</dbReference>
<dbReference type="CDD" id="cd03784">
    <property type="entry name" value="GT1_Gtf-like"/>
    <property type="match status" value="1"/>
</dbReference>
<dbReference type="InterPro" id="IPR020843">
    <property type="entry name" value="ER"/>
</dbReference>
<keyword evidence="14" id="KW-1207">Sterol metabolism</keyword>
<dbReference type="FunFam" id="3.90.180.10:FF:000100">
    <property type="entry name" value="Putative cinnamyl alcohol dehydrogenase 6"/>
    <property type="match status" value="1"/>
</dbReference>
<dbReference type="Proteomes" id="UP000017836">
    <property type="component" value="Unassembled WGS sequence"/>
</dbReference>
<dbReference type="AlphaFoldDB" id="W1PSI3"/>
<evidence type="ECO:0000313" key="18">
    <source>
        <dbReference type="EMBL" id="ERN12992.1"/>
    </source>
</evidence>
<dbReference type="GO" id="GO:0016126">
    <property type="term" value="P:sterol biosynthetic process"/>
    <property type="evidence" value="ECO:0007669"/>
    <property type="project" value="UniProtKB-KW"/>
</dbReference>
<dbReference type="Gene3D" id="3.40.50.2000">
    <property type="entry name" value="Glycogen Phosphorylase B"/>
    <property type="match status" value="2"/>
</dbReference>
<dbReference type="FunFam" id="3.40.50.720:FF:000022">
    <property type="entry name" value="Cinnamyl alcohol dehydrogenase"/>
    <property type="match status" value="1"/>
</dbReference>
<dbReference type="InterPro" id="IPR036291">
    <property type="entry name" value="NAD(P)-bd_dom_sf"/>
</dbReference>
<dbReference type="STRING" id="13333.W1PSI3"/>
<keyword evidence="10" id="KW-0752">Steroid biosynthesis</keyword>
<evidence type="ECO:0000256" key="10">
    <source>
        <dbReference type="ARBA" id="ARBA00022955"/>
    </source>
</evidence>
<evidence type="ECO:0000256" key="4">
    <source>
        <dbReference type="ARBA" id="ARBA00012650"/>
    </source>
</evidence>
<dbReference type="Gene3D" id="3.40.50.720">
    <property type="entry name" value="NAD(P)-binding Rossmann-like Domain"/>
    <property type="match status" value="1"/>
</dbReference>
<dbReference type="InterPro" id="IPR002213">
    <property type="entry name" value="UDP_glucos_trans"/>
</dbReference>
<dbReference type="InterPro" id="IPR010610">
    <property type="entry name" value="EryCIII-like_C"/>
</dbReference>
<accession>W1PSI3</accession>
<keyword evidence="9 16" id="KW-0862">Zinc</keyword>
<protein>
    <recommendedName>
        <fullName evidence="4">sterol 3beta-glucosyltransferase</fullName>
        <ecNumber evidence="4">2.4.1.173</ecNumber>
    </recommendedName>
</protein>
<evidence type="ECO:0000256" key="3">
    <source>
        <dbReference type="ARBA" id="ARBA00008072"/>
    </source>
</evidence>
<keyword evidence="8 16" id="KW-0479">Metal-binding</keyword>
<dbReference type="Pfam" id="PF06722">
    <property type="entry name" value="EryCIII-like_C"/>
    <property type="match status" value="1"/>
</dbReference>
<evidence type="ECO:0000256" key="15">
    <source>
        <dbReference type="ARBA" id="ARBA00023221"/>
    </source>
</evidence>